<dbReference type="PROSITE" id="PS00501">
    <property type="entry name" value="SPASE_I_1"/>
    <property type="match status" value="1"/>
</dbReference>
<dbReference type="InterPro" id="IPR019756">
    <property type="entry name" value="Pept_S26A_signal_pept_1_Ser-AS"/>
</dbReference>
<gene>
    <name evidence="10" type="primary">lepB</name>
    <name evidence="10" type="ORF">OS242_19035</name>
</gene>
<evidence type="ECO:0000256" key="1">
    <source>
        <dbReference type="ARBA" id="ARBA00000677"/>
    </source>
</evidence>
<dbReference type="PRINTS" id="PR00727">
    <property type="entry name" value="LEADERPTASE"/>
</dbReference>
<dbReference type="EC" id="3.4.21.89" evidence="4 7"/>
<dbReference type="GO" id="GO:0009003">
    <property type="term" value="F:signal peptidase activity"/>
    <property type="evidence" value="ECO:0007669"/>
    <property type="project" value="UniProtKB-EC"/>
</dbReference>
<evidence type="ECO:0000256" key="7">
    <source>
        <dbReference type="RuleBase" id="RU003993"/>
    </source>
</evidence>
<comment type="subcellular location">
    <subcellularLocation>
        <location evidence="2">Cell membrane</location>
        <topology evidence="2">Single-pass type II membrane protein</topology>
    </subcellularLocation>
    <subcellularLocation>
        <location evidence="8">Membrane</location>
        <topology evidence="8">Single-pass type II membrane protein</topology>
    </subcellularLocation>
</comment>
<evidence type="ECO:0000259" key="9">
    <source>
        <dbReference type="Pfam" id="PF10502"/>
    </source>
</evidence>
<dbReference type="PROSITE" id="PS00760">
    <property type="entry name" value="SPASE_I_2"/>
    <property type="match status" value="1"/>
</dbReference>
<dbReference type="RefSeq" id="WP_267153286.1">
    <property type="nucleotide sequence ID" value="NZ_JAPMLT010000015.1"/>
</dbReference>
<dbReference type="PROSITE" id="PS00761">
    <property type="entry name" value="SPASE_I_3"/>
    <property type="match status" value="1"/>
</dbReference>
<dbReference type="Proteomes" id="UP001208017">
    <property type="component" value="Unassembled WGS sequence"/>
</dbReference>
<dbReference type="InterPro" id="IPR000223">
    <property type="entry name" value="Pept_S26A_signal_pept_1"/>
</dbReference>
<feature type="domain" description="Peptidase S26" evidence="9">
    <location>
        <begin position="9"/>
        <end position="165"/>
    </location>
</feature>
<keyword evidence="6 7" id="KW-0378">Hydrolase</keyword>
<dbReference type="InterPro" id="IPR019533">
    <property type="entry name" value="Peptidase_S26"/>
</dbReference>
<keyword evidence="11" id="KW-1185">Reference proteome</keyword>
<accession>A0ABT3X8U8</accession>
<evidence type="ECO:0000313" key="11">
    <source>
        <dbReference type="Proteomes" id="UP001208017"/>
    </source>
</evidence>
<comment type="caution">
    <text evidence="10">The sequence shown here is derived from an EMBL/GenBank/DDBJ whole genome shotgun (WGS) entry which is preliminary data.</text>
</comment>
<dbReference type="InterPro" id="IPR019758">
    <property type="entry name" value="Pept_S26A_signal_pept_1_CS"/>
</dbReference>
<evidence type="ECO:0000313" key="10">
    <source>
        <dbReference type="EMBL" id="MCX7572035.1"/>
    </source>
</evidence>
<evidence type="ECO:0000256" key="5">
    <source>
        <dbReference type="ARBA" id="ARBA00022670"/>
    </source>
</evidence>
<proteinExistence type="inferred from homology"/>
<dbReference type="Gene3D" id="2.10.109.10">
    <property type="entry name" value="Umud Fragment, subunit A"/>
    <property type="match status" value="1"/>
</dbReference>
<name>A0ABT3X8U8_9BACL</name>
<sequence length="177" mass="20079">MKRLGTFLKEWMSVICVIVFVLLFSTYVGNAAYIPSESMVPTLHVHDVVGVNKAIDPQEDLAVGDVVVFYPPLNERSEELFIKRLIGKGGDTIEIRDGVLIRNGEPVVEPYLREEKMNYQYGPITVPEGKFFFLGDNRNESLDSHLWPTPFVEEEKIVGKAQFKMYPFDEIGSGFSE</sequence>
<organism evidence="10 11">
    <name type="scientific">Tumebacillus lacus</name>
    <dbReference type="NCBI Taxonomy" id="2995335"/>
    <lineage>
        <taxon>Bacteria</taxon>
        <taxon>Bacillati</taxon>
        <taxon>Bacillota</taxon>
        <taxon>Bacilli</taxon>
        <taxon>Bacillales</taxon>
        <taxon>Alicyclobacillaceae</taxon>
        <taxon>Tumebacillus</taxon>
    </lineage>
</organism>
<evidence type="ECO:0000256" key="2">
    <source>
        <dbReference type="ARBA" id="ARBA00004401"/>
    </source>
</evidence>
<protein>
    <recommendedName>
        <fullName evidence="4 7">Signal peptidase I</fullName>
        <ecNumber evidence="4 7">3.4.21.89</ecNumber>
    </recommendedName>
</protein>
<keyword evidence="5 7" id="KW-0645">Protease</keyword>
<evidence type="ECO:0000256" key="6">
    <source>
        <dbReference type="ARBA" id="ARBA00022801"/>
    </source>
</evidence>
<dbReference type="PANTHER" id="PTHR43390">
    <property type="entry name" value="SIGNAL PEPTIDASE I"/>
    <property type="match status" value="1"/>
</dbReference>
<dbReference type="EMBL" id="JAPMLT010000015">
    <property type="protein sequence ID" value="MCX7572035.1"/>
    <property type="molecule type" value="Genomic_DNA"/>
</dbReference>
<reference evidence="10 11" key="1">
    <citation type="submission" date="2022-11" db="EMBL/GenBank/DDBJ databases">
        <title>Study of microbial diversity in lake waters.</title>
        <authorList>
            <person name="Zhang J."/>
        </authorList>
    </citation>
    <scope>NUCLEOTIDE SEQUENCE [LARGE SCALE GENOMIC DNA]</scope>
    <source>
        <strain evidence="10 11">DT12</strain>
    </source>
</reference>
<evidence type="ECO:0000256" key="3">
    <source>
        <dbReference type="ARBA" id="ARBA00009370"/>
    </source>
</evidence>
<dbReference type="SUPFAM" id="SSF51306">
    <property type="entry name" value="LexA/Signal peptidase"/>
    <property type="match status" value="1"/>
</dbReference>
<dbReference type="PANTHER" id="PTHR43390:SF1">
    <property type="entry name" value="CHLOROPLAST PROCESSING PEPTIDASE"/>
    <property type="match status" value="1"/>
</dbReference>
<comment type="similarity">
    <text evidence="3 8">Belongs to the peptidase S26 family.</text>
</comment>
<dbReference type="Pfam" id="PF10502">
    <property type="entry name" value="Peptidase_S26"/>
    <property type="match status" value="1"/>
</dbReference>
<dbReference type="InterPro" id="IPR019757">
    <property type="entry name" value="Pept_S26A_signal_pept_1_Lys-AS"/>
</dbReference>
<dbReference type="InterPro" id="IPR036286">
    <property type="entry name" value="LexA/Signal_pep-like_sf"/>
</dbReference>
<evidence type="ECO:0000256" key="8">
    <source>
        <dbReference type="RuleBase" id="RU362042"/>
    </source>
</evidence>
<dbReference type="NCBIfam" id="TIGR02227">
    <property type="entry name" value="sigpep_I_bact"/>
    <property type="match status" value="1"/>
</dbReference>
<evidence type="ECO:0000256" key="4">
    <source>
        <dbReference type="ARBA" id="ARBA00013208"/>
    </source>
</evidence>
<dbReference type="CDD" id="cd06530">
    <property type="entry name" value="S26_SPase_I"/>
    <property type="match status" value="1"/>
</dbReference>
<comment type="catalytic activity">
    <reaction evidence="1 7">
        <text>Cleavage of hydrophobic, N-terminal signal or leader sequences from secreted and periplasmic proteins.</text>
        <dbReference type="EC" id="3.4.21.89"/>
    </reaction>
</comment>